<reference evidence="2 3" key="1">
    <citation type="submission" date="2019-03" db="EMBL/GenBank/DDBJ databases">
        <title>Bacillus niacini sp. nov. a Nicotinate-Metabolizing Mesophile Isolated from Soil.</title>
        <authorList>
            <person name="Zhang G."/>
        </authorList>
    </citation>
    <scope>NUCLEOTIDE SEQUENCE [LARGE SCALE GENOMIC DNA]</scope>
    <source>
        <strain evidence="2 3">WN066</strain>
    </source>
</reference>
<dbReference type="InterPro" id="IPR002591">
    <property type="entry name" value="Phosphodiest/P_Trfase"/>
</dbReference>
<dbReference type="Proteomes" id="UP001178888">
    <property type="component" value="Unassembled WGS sequence"/>
</dbReference>
<evidence type="ECO:0000313" key="3">
    <source>
        <dbReference type="Proteomes" id="UP000295132"/>
    </source>
</evidence>
<dbReference type="InterPro" id="IPR017850">
    <property type="entry name" value="Alkaline_phosphatase_core_sf"/>
</dbReference>
<dbReference type="InterPro" id="IPR039524">
    <property type="entry name" value="PIGO/GPI13"/>
</dbReference>
<dbReference type="GO" id="GO:0016020">
    <property type="term" value="C:membrane"/>
    <property type="evidence" value="ECO:0007669"/>
    <property type="project" value="GOC"/>
</dbReference>
<organism evidence="2 3">
    <name type="scientific">Bacillus salipaludis</name>
    <dbReference type="NCBI Taxonomy" id="2547811"/>
    <lineage>
        <taxon>Bacteria</taxon>
        <taxon>Bacillati</taxon>
        <taxon>Bacillota</taxon>
        <taxon>Bacilli</taxon>
        <taxon>Bacillales</taxon>
        <taxon>Bacillaceae</taxon>
        <taxon>Bacillus</taxon>
    </lineage>
</organism>
<dbReference type="Proteomes" id="UP000295132">
    <property type="component" value="Unassembled WGS sequence"/>
</dbReference>
<dbReference type="PANTHER" id="PTHR23071:SF1">
    <property type="entry name" value="GPI ETHANOLAMINE PHOSPHATE TRANSFERASE 3"/>
    <property type="match status" value="1"/>
</dbReference>
<protein>
    <submittedName>
        <fullName evidence="2">Alkaline phosphatase family protein</fullName>
    </submittedName>
</protein>
<sequence length="277" mass="31359">MLNKVIVVVVDGMRYDKAFDALGYVQHLVETNQAALYKVKSELPSLSRPLYEVLLTGTPASMNGITSNQTVRLSNEKSIFHLTKENGLRNASAAYYWVSELYNRAPFNFIEDRIQEDMSKPIQSGLFYWEDDYPDSHLLMDAEALRRKHDPHFLYIHPMGVDVKGENYGSESKEYREQILKMGSLLAQLLPIWMKSGYHILITSDHGMSEYGNHGGITDGERDVPLFVISPRIETGIHGETIPQLAFAPLVCELLSIEPSDKMISYKFPGLKEAVTL</sequence>
<dbReference type="RefSeq" id="WP_133336619.1">
    <property type="nucleotide sequence ID" value="NZ_JAVGVR010000001.1"/>
</dbReference>
<dbReference type="EMBL" id="JAVGVR010000001">
    <property type="protein sequence ID" value="MDQ6595797.1"/>
    <property type="molecule type" value="Genomic_DNA"/>
</dbReference>
<reference evidence="1" key="2">
    <citation type="submission" date="2023-08" db="EMBL/GenBank/DDBJ databases">
        <title>Nitrogen cycling bacteria in agricultural field soils.</title>
        <authorList>
            <person name="Jang J."/>
        </authorList>
    </citation>
    <scope>NUCLEOTIDE SEQUENCE</scope>
    <source>
        <strain evidence="1">PS3-36</strain>
    </source>
</reference>
<evidence type="ECO:0000313" key="1">
    <source>
        <dbReference type="EMBL" id="MDQ6595797.1"/>
    </source>
</evidence>
<name>A0A4R5VQJ4_9BACI</name>
<dbReference type="SUPFAM" id="SSF53649">
    <property type="entry name" value="Alkaline phosphatase-like"/>
    <property type="match status" value="1"/>
</dbReference>
<dbReference type="PANTHER" id="PTHR23071">
    <property type="entry name" value="PHOSPHATIDYLINOSITOL GLYCAN"/>
    <property type="match status" value="1"/>
</dbReference>
<proteinExistence type="predicted"/>
<keyword evidence="4" id="KW-1185">Reference proteome</keyword>
<evidence type="ECO:0000313" key="4">
    <source>
        <dbReference type="Proteomes" id="UP001178888"/>
    </source>
</evidence>
<dbReference type="GO" id="GO:0051377">
    <property type="term" value="F:mannose-ethanolamine phosphotransferase activity"/>
    <property type="evidence" value="ECO:0007669"/>
    <property type="project" value="TreeGrafter"/>
</dbReference>
<accession>A0A4R5VQJ4</accession>
<gene>
    <name evidence="2" type="ORF">E2K98_18270</name>
    <name evidence="1" type="ORF">RCG21_05215</name>
</gene>
<dbReference type="AlphaFoldDB" id="A0A4R5VQJ4"/>
<evidence type="ECO:0000313" key="2">
    <source>
        <dbReference type="EMBL" id="TDK59865.1"/>
    </source>
</evidence>
<dbReference type="Gene3D" id="3.40.720.10">
    <property type="entry name" value="Alkaline Phosphatase, subunit A"/>
    <property type="match status" value="1"/>
</dbReference>
<dbReference type="Pfam" id="PF01663">
    <property type="entry name" value="Phosphodiest"/>
    <property type="match status" value="1"/>
</dbReference>
<dbReference type="GO" id="GO:0006506">
    <property type="term" value="P:GPI anchor biosynthetic process"/>
    <property type="evidence" value="ECO:0007669"/>
    <property type="project" value="InterPro"/>
</dbReference>
<comment type="caution">
    <text evidence="2">The sequence shown here is derived from an EMBL/GenBank/DDBJ whole genome shotgun (WGS) entry which is preliminary data.</text>
</comment>
<dbReference type="EMBL" id="SMYO01000008">
    <property type="protein sequence ID" value="TDK59865.1"/>
    <property type="molecule type" value="Genomic_DNA"/>
</dbReference>